<gene>
    <name evidence="8" type="ORF">BKA67DRAFT_651901</name>
</gene>
<evidence type="ECO:0000256" key="5">
    <source>
        <dbReference type="ARBA" id="ARBA00023004"/>
    </source>
</evidence>
<evidence type="ECO:0000256" key="7">
    <source>
        <dbReference type="RuleBase" id="RU000461"/>
    </source>
</evidence>
<dbReference type="RefSeq" id="XP_045951062.1">
    <property type="nucleotide sequence ID" value="XM_046106089.1"/>
</dbReference>
<evidence type="ECO:0000256" key="2">
    <source>
        <dbReference type="ARBA" id="ARBA00010617"/>
    </source>
</evidence>
<name>A0A9P8RHQ3_9PEZI</name>
<dbReference type="PROSITE" id="PS00086">
    <property type="entry name" value="CYTOCHROME_P450"/>
    <property type="match status" value="1"/>
</dbReference>
<sequence>MTSEFILGDSLGALASPDAHQELMDAEFDTHERLSSAAYAWSKSVILHRDPKWWPDSNTGHNILDKRVDEALVQWGKARRWSSATRKDVFGKSTRCISSGGGKGERFPLYLQKEDTVEMNFRCILRDKAFWGEDDDAFWSEMWETSKFAWGHTPFGGGPRICPGYRLAFVEVAYVMVIILRKFEQLESRNNRPWTEETRTPFQNLQGAEVALFFA</sequence>
<dbReference type="InterPro" id="IPR047146">
    <property type="entry name" value="Cyt_P450_E_CYP52_fungi"/>
</dbReference>
<dbReference type="InterPro" id="IPR001128">
    <property type="entry name" value="Cyt_P450"/>
</dbReference>
<dbReference type="Proteomes" id="UP000758603">
    <property type="component" value="Unassembled WGS sequence"/>
</dbReference>
<comment type="caution">
    <text evidence="8">The sequence shown here is derived from an EMBL/GenBank/DDBJ whole genome shotgun (WGS) entry which is preliminary data.</text>
</comment>
<evidence type="ECO:0000256" key="6">
    <source>
        <dbReference type="ARBA" id="ARBA00023033"/>
    </source>
</evidence>
<evidence type="ECO:0000256" key="4">
    <source>
        <dbReference type="ARBA" id="ARBA00023002"/>
    </source>
</evidence>
<dbReference type="PANTHER" id="PTHR24287:SF19">
    <property type="entry name" value="CYTOCHROME P450"/>
    <property type="match status" value="1"/>
</dbReference>
<dbReference type="PANTHER" id="PTHR24287">
    <property type="entry name" value="P450, PUTATIVE (EUROFUNG)-RELATED"/>
    <property type="match status" value="1"/>
</dbReference>
<reference evidence="8" key="1">
    <citation type="journal article" date="2021" name="Nat. Commun.">
        <title>Genetic determinants of endophytism in the Arabidopsis root mycobiome.</title>
        <authorList>
            <person name="Mesny F."/>
            <person name="Miyauchi S."/>
            <person name="Thiergart T."/>
            <person name="Pickel B."/>
            <person name="Atanasova L."/>
            <person name="Karlsson M."/>
            <person name="Huettel B."/>
            <person name="Barry K.W."/>
            <person name="Haridas S."/>
            <person name="Chen C."/>
            <person name="Bauer D."/>
            <person name="Andreopoulos W."/>
            <person name="Pangilinan J."/>
            <person name="LaButti K."/>
            <person name="Riley R."/>
            <person name="Lipzen A."/>
            <person name="Clum A."/>
            <person name="Drula E."/>
            <person name="Henrissat B."/>
            <person name="Kohler A."/>
            <person name="Grigoriev I.V."/>
            <person name="Martin F.M."/>
            <person name="Hacquard S."/>
        </authorList>
    </citation>
    <scope>NUCLEOTIDE SEQUENCE</scope>
    <source>
        <strain evidence="8">MPI-SDFR-AT-0073</strain>
    </source>
</reference>
<dbReference type="GO" id="GO:0020037">
    <property type="term" value="F:heme binding"/>
    <property type="evidence" value="ECO:0007669"/>
    <property type="project" value="InterPro"/>
</dbReference>
<evidence type="ECO:0000313" key="9">
    <source>
        <dbReference type="Proteomes" id="UP000758603"/>
    </source>
</evidence>
<dbReference type="GO" id="GO:0005506">
    <property type="term" value="F:iron ion binding"/>
    <property type="evidence" value="ECO:0007669"/>
    <property type="project" value="InterPro"/>
</dbReference>
<dbReference type="InterPro" id="IPR036396">
    <property type="entry name" value="Cyt_P450_sf"/>
</dbReference>
<dbReference type="GeneID" id="70134980"/>
<evidence type="ECO:0000313" key="8">
    <source>
        <dbReference type="EMBL" id="KAH6639988.1"/>
    </source>
</evidence>
<dbReference type="AlphaFoldDB" id="A0A9P8RHQ3"/>
<evidence type="ECO:0000256" key="1">
    <source>
        <dbReference type="ARBA" id="ARBA00001971"/>
    </source>
</evidence>
<evidence type="ECO:0000256" key="3">
    <source>
        <dbReference type="ARBA" id="ARBA00022723"/>
    </source>
</evidence>
<dbReference type="Gene3D" id="1.10.630.10">
    <property type="entry name" value="Cytochrome P450"/>
    <property type="match status" value="1"/>
</dbReference>
<dbReference type="Pfam" id="PF00067">
    <property type="entry name" value="p450"/>
    <property type="match status" value="1"/>
</dbReference>
<keyword evidence="4 7" id="KW-0560">Oxidoreductase</keyword>
<keyword evidence="6 7" id="KW-0503">Monooxygenase</keyword>
<keyword evidence="7" id="KW-0349">Heme</keyword>
<dbReference type="OrthoDB" id="1470350at2759"/>
<dbReference type="EMBL" id="JAGPXC010000014">
    <property type="protein sequence ID" value="KAH6639988.1"/>
    <property type="molecule type" value="Genomic_DNA"/>
</dbReference>
<keyword evidence="9" id="KW-1185">Reference proteome</keyword>
<accession>A0A9P8RHQ3</accession>
<organism evidence="8 9">
    <name type="scientific">Truncatella angustata</name>
    <dbReference type="NCBI Taxonomy" id="152316"/>
    <lineage>
        <taxon>Eukaryota</taxon>
        <taxon>Fungi</taxon>
        <taxon>Dikarya</taxon>
        <taxon>Ascomycota</taxon>
        <taxon>Pezizomycotina</taxon>
        <taxon>Sordariomycetes</taxon>
        <taxon>Xylariomycetidae</taxon>
        <taxon>Amphisphaeriales</taxon>
        <taxon>Sporocadaceae</taxon>
        <taxon>Truncatella</taxon>
    </lineage>
</organism>
<comment type="similarity">
    <text evidence="2 7">Belongs to the cytochrome P450 family.</text>
</comment>
<dbReference type="GO" id="GO:0016705">
    <property type="term" value="F:oxidoreductase activity, acting on paired donors, with incorporation or reduction of molecular oxygen"/>
    <property type="evidence" value="ECO:0007669"/>
    <property type="project" value="InterPro"/>
</dbReference>
<keyword evidence="3 7" id="KW-0479">Metal-binding</keyword>
<proteinExistence type="inferred from homology"/>
<protein>
    <submittedName>
        <fullName evidence="8">Cytochrome P450</fullName>
    </submittedName>
</protein>
<dbReference type="InterPro" id="IPR017972">
    <property type="entry name" value="Cyt_P450_CS"/>
</dbReference>
<dbReference type="SUPFAM" id="SSF48264">
    <property type="entry name" value="Cytochrome P450"/>
    <property type="match status" value="1"/>
</dbReference>
<comment type="cofactor">
    <cofactor evidence="1">
        <name>heme</name>
        <dbReference type="ChEBI" id="CHEBI:30413"/>
    </cofactor>
</comment>
<keyword evidence="5 7" id="KW-0408">Iron</keyword>
<dbReference type="GO" id="GO:0004497">
    <property type="term" value="F:monooxygenase activity"/>
    <property type="evidence" value="ECO:0007669"/>
    <property type="project" value="UniProtKB-KW"/>
</dbReference>